<sequence>MTAAKPESLDRVQRGLRQLGPGLITGAADDDPSGIATYSQAGAQYGLNMLWTVVLALPLMVAIQMVSARIGYVTGRGLSENMRDAYPRWVVHVCVGLLVMANTLNLSADIAAMGEALRLLVGGSAHIYAVTFGLLCLVLQVFLPYERYVRWLKWLTLSLFAYVAVVLTLHIDWLAVARAVVWPQLSMDHQVFLTVVAVLGTTISPYLFFWQASQEVEDKKPGVHSAEEVRFHLRRIRTDTVIGMGFSEVVAFCIILGTAATLYAAGVRDVETAAQAAEALRPVAGDFAFLVFGLGIIGTGMLAVPVLAGSAAYAVAGAAGWHGSLSQTLRRGEGRGFYSVIAASTVGGVILCFTPTTAIEELFWSAVINGVVAVPIMAVLMRLASRPDVMGEHVIGRRVRWLGWLATVCMALPVIGLALTWKS</sequence>
<keyword evidence="4" id="KW-0769">Symport</keyword>
<comment type="caution">
    <text evidence="8">The sequence shown here is derived from an EMBL/GenBank/DDBJ whole genome shotgun (WGS) entry which is preliminary data.</text>
</comment>
<feature type="transmembrane region" description="Helical" evidence="7">
    <location>
        <begin position="191"/>
        <end position="210"/>
    </location>
</feature>
<dbReference type="RefSeq" id="WP_377479596.1">
    <property type="nucleotide sequence ID" value="NZ_JBHLTN010000007.1"/>
</dbReference>
<comment type="subcellular location">
    <subcellularLocation>
        <location evidence="1">Membrane</location>
        <topology evidence="1">Multi-pass membrane protein</topology>
    </subcellularLocation>
</comment>
<keyword evidence="2" id="KW-0813">Transport</keyword>
<feature type="transmembrane region" description="Helical" evidence="7">
    <location>
        <begin position="401"/>
        <end position="421"/>
    </location>
</feature>
<evidence type="ECO:0000256" key="6">
    <source>
        <dbReference type="ARBA" id="ARBA00023136"/>
    </source>
</evidence>
<feature type="transmembrane region" description="Helical" evidence="7">
    <location>
        <begin position="287"/>
        <end position="316"/>
    </location>
</feature>
<evidence type="ECO:0000256" key="2">
    <source>
        <dbReference type="ARBA" id="ARBA00022448"/>
    </source>
</evidence>
<evidence type="ECO:0000256" key="7">
    <source>
        <dbReference type="SAM" id="Phobius"/>
    </source>
</evidence>
<accession>A0ABV6PNR7</accession>
<dbReference type="NCBIfam" id="NF037982">
    <property type="entry name" value="Nramp_1"/>
    <property type="match status" value="1"/>
</dbReference>
<evidence type="ECO:0000256" key="3">
    <source>
        <dbReference type="ARBA" id="ARBA00022692"/>
    </source>
</evidence>
<evidence type="ECO:0000256" key="5">
    <source>
        <dbReference type="ARBA" id="ARBA00022989"/>
    </source>
</evidence>
<dbReference type="InterPro" id="IPR001046">
    <property type="entry name" value="NRAMP_fam"/>
</dbReference>
<feature type="transmembrane region" description="Helical" evidence="7">
    <location>
        <begin position="362"/>
        <end position="380"/>
    </location>
</feature>
<evidence type="ECO:0000313" key="9">
    <source>
        <dbReference type="Proteomes" id="UP001589834"/>
    </source>
</evidence>
<dbReference type="Pfam" id="PF01566">
    <property type="entry name" value="Nramp"/>
    <property type="match status" value="1"/>
</dbReference>
<evidence type="ECO:0000313" key="8">
    <source>
        <dbReference type="EMBL" id="MFC0591495.1"/>
    </source>
</evidence>
<feature type="transmembrane region" description="Helical" evidence="7">
    <location>
        <begin position="125"/>
        <end position="145"/>
    </location>
</feature>
<keyword evidence="5 7" id="KW-1133">Transmembrane helix</keyword>
<dbReference type="PANTHER" id="PTHR11706:SF33">
    <property type="entry name" value="NATURAL RESISTANCE-ASSOCIATED MACROPHAGE PROTEIN 2"/>
    <property type="match status" value="1"/>
</dbReference>
<feature type="transmembrane region" description="Helical" evidence="7">
    <location>
        <begin position="240"/>
        <end position="267"/>
    </location>
</feature>
<keyword evidence="6 7" id="KW-0472">Membrane</keyword>
<gene>
    <name evidence="8" type="ORF">ACFFGG_02895</name>
</gene>
<dbReference type="PANTHER" id="PTHR11706">
    <property type="entry name" value="SOLUTE CARRIER PROTEIN FAMILY 11 MEMBER"/>
    <property type="match status" value="1"/>
</dbReference>
<feature type="transmembrane region" description="Helical" evidence="7">
    <location>
        <begin position="337"/>
        <end position="356"/>
    </location>
</feature>
<name>A0ABV6PNR7_9BURK</name>
<keyword evidence="9" id="KW-1185">Reference proteome</keyword>
<feature type="transmembrane region" description="Helical" evidence="7">
    <location>
        <begin position="152"/>
        <end position="171"/>
    </location>
</feature>
<feature type="transmembrane region" description="Helical" evidence="7">
    <location>
        <begin position="89"/>
        <end position="113"/>
    </location>
</feature>
<reference evidence="8 9" key="1">
    <citation type="submission" date="2024-09" db="EMBL/GenBank/DDBJ databases">
        <authorList>
            <person name="Sun Q."/>
            <person name="Mori K."/>
        </authorList>
    </citation>
    <scope>NUCLEOTIDE SEQUENCE [LARGE SCALE GENOMIC DNA]</scope>
    <source>
        <strain evidence="8 9">NCAIM B.02336</strain>
    </source>
</reference>
<evidence type="ECO:0000256" key="4">
    <source>
        <dbReference type="ARBA" id="ARBA00022847"/>
    </source>
</evidence>
<proteinExistence type="predicted"/>
<dbReference type="EMBL" id="JBHLTN010000007">
    <property type="protein sequence ID" value="MFC0591495.1"/>
    <property type="molecule type" value="Genomic_DNA"/>
</dbReference>
<feature type="transmembrane region" description="Helical" evidence="7">
    <location>
        <begin position="49"/>
        <end position="68"/>
    </location>
</feature>
<protein>
    <submittedName>
        <fullName evidence="8">Nramp family divalent metal transporter</fullName>
    </submittedName>
</protein>
<dbReference type="Proteomes" id="UP001589834">
    <property type="component" value="Unassembled WGS sequence"/>
</dbReference>
<organism evidence="8 9">
    <name type="scientific">Ottowia pentelensis</name>
    <dbReference type="NCBI Taxonomy" id="511108"/>
    <lineage>
        <taxon>Bacteria</taxon>
        <taxon>Pseudomonadati</taxon>
        <taxon>Pseudomonadota</taxon>
        <taxon>Betaproteobacteria</taxon>
        <taxon>Burkholderiales</taxon>
        <taxon>Comamonadaceae</taxon>
        <taxon>Ottowia</taxon>
    </lineage>
</organism>
<keyword evidence="3 7" id="KW-0812">Transmembrane</keyword>
<evidence type="ECO:0000256" key="1">
    <source>
        <dbReference type="ARBA" id="ARBA00004141"/>
    </source>
</evidence>